<dbReference type="PANTHER" id="PTHR35089">
    <property type="entry name" value="CHAPERONE PROTEIN SKP"/>
    <property type="match status" value="1"/>
</dbReference>
<protein>
    <submittedName>
        <fullName evidence="4">OmpH family outer membrane protein</fullName>
    </submittedName>
</protein>
<dbReference type="AlphaFoldDB" id="A0A368DWA4"/>
<gene>
    <name evidence="4" type="ORF">DBW69_05515</name>
</gene>
<dbReference type="InterPro" id="IPR024930">
    <property type="entry name" value="Skp_dom_sf"/>
</dbReference>
<dbReference type="InterPro" id="IPR005632">
    <property type="entry name" value="Chaperone_Skp"/>
</dbReference>
<dbReference type="GO" id="GO:0005829">
    <property type="term" value="C:cytosol"/>
    <property type="evidence" value="ECO:0007669"/>
    <property type="project" value="TreeGrafter"/>
</dbReference>
<dbReference type="GO" id="GO:0050821">
    <property type="term" value="P:protein stabilization"/>
    <property type="evidence" value="ECO:0007669"/>
    <property type="project" value="TreeGrafter"/>
</dbReference>
<feature type="signal peptide" evidence="3">
    <location>
        <begin position="1"/>
        <end position="23"/>
    </location>
</feature>
<dbReference type="Pfam" id="PF03938">
    <property type="entry name" value="OmpH"/>
    <property type="match status" value="1"/>
</dbReference>
<dbReference type="SUPFAM" id="SSF111384">
    <property type="entry name" value="OmpH-like"/>
    <property type="match status" value="1"/>
</dbReference>
<feature type="chain" id="PRO_5016942399" evidence="3">
    <location>
        <begin position="24"/>
        <end position="179"/>
    </location>
</feature>
<keyword evidence="2 3" id="KW-0732">Signal</keyword>
<dbReference type="SMART" id="SM00935">
    <property type="entry name" value="OmpH"/>
    <property type="match status" value="1"/>
</dbReference>
<comment type="caution">
    <text evidence="4">The sequence shown here is derived from an EMBL/GenBank/DDBJ whole genome shotgun (WGS) entry which is preliminary data.</text>
</comment>
<dbReference type="GO" id="GO:0051082">
    <property type="term" value="F:unfolded protein binding"/>
    <property type="evidence" value="ECO:0007669"/>
    <property type="project" value="InterPro"/>
</dbReference>
<accession>A0A368DWA4</accession>
<proteinExistence type="inferred from homology"/>
<dbReference type="Gene3D" id="3.30.910.20">
    <property type="entry name" value="Skp domain"/>
    <property type="match status" value="1"/>
</dbReference>
<dbReference type="Proteomes" id="UP000252132">
    <property type="component" value="Unassembled WGS sequence"/>
</dbReference>
<dbReference type="EMBL" id="QOQF01000023">
    <property type="protein sequence ID" value="RCL76152.1"/>
    <property type="molecule type" value="Genomic_DNA"/>
</dbReference>
<reference evidence="4 5" key="1">
    <citation type="journal article" date="2018" name="Microbiome">
        <title>Fine metagenomic profile of the Mediterranean stratified and mixed water columns revealed by assembly and recruitment.</title>
        <authorList>
            <person name="Haro-Moreno J.M."/>
            <person name="Lopez-Perez M."/>
            <person name="De La Torre J.R."/>
            <person name="Picazo A."/>
            <person name="Camacho A."/>
            <person name="Rodriguez-Valera F."/>
        </authorList>
    </citation>
    <scope>NUCLEOTIDE SEQUENCE [LARGE SCALE GENOMIC DNA]</scope>
    <source>
        <strain evidence="4">MED-G55</strain>
    </source>
</reference>
<organism evidence="4 5">
    <name type="scientific">PS1 clade bacterium</name>
    <dbReference type="NCBI Taxonomy" id="2175152"/>
    <lineage>
        <taxon>Bacteria</taxon>
        <taxon>Pseudomonadati</taxon>
        <taxon>Pseudomonadota</taxon>
        <taxon>Alphaproteobacteria</taxon>
        <taxon>PS1 clade</taxon>
    </lineage>
</organism>
<evidence type="ECO:0000313" key="5">
    <source>
        <dbReference type="Proteomes" id="UP000252132"/>
    </source>
</evidence>
<evidence type="ECO:0000256" key="1">
    <source>
        <dbReference type="ARBA" id="ARBA00009091"/>
    </source>
</evidence>
<dbReference type="PANTHER" id="PTHR35089:SF1">
    <property type="entry name" value="CHAPERONE PROTEIN SKP"/>
    <property type="match status" value="1"/>
</dbReference>
<name>A0A368DWA4_9PROT</name>
<sequence length="179" mass="19677">MLKKLAIFSFVLFLFSAPQQVFAQSNVLILNIEKLFADSKAGKSMISQVQKKQEAIKSQRDKAQKELSDKVQKLDSQKTMMAPDALQAKADELKLEEIAKNQELQQELRKIDAGLAAARAEILKSLSPILKDIMTEKSAIAILERSAVLIGSPDVDITDIATKRLDGVLSSVKVEAPAK</sequence>
<evidence type="ECO:0000313" key="4">
    <source>
        <dbReference type="EMBL" id="RCL76152.1"/>
    </source>
</evidence>
<evidence type="ECO:0000256" key="2">
    <source>
        <dbReference type="ARBA" id="ARBA00022729"/>
    </source>
</evidence>
<comment type="similarity">
    <text evidence="1">Belongs to the Skp family.</text>
</comment>
<evidence type="ECO:0000256" key="3">
    <source>
        <dbReference type="SAM" id="SignalP"/>
    </source>
</evidence>